<sequence>MSADANKSTTNGYEKPLPSEEQQRKINEVRRLLGLLSGRLSIYCSDASIARHLRAQNWNVKKATKMLKETLKWRAEYKPEEIRWDEIANEAETGKIYRSNYVDKYGRAVLVMRPSCQVVKPFLELKTQNKVKFVYSDDINTRRIMEDLFDMDQLESAFGGNDRVGFNINKYAERMREDDKKMPSFWAMETTPSEASQPSLTMATSSDSPNLNSDSDTSDHEKNDTSSQRGMETEAVSSDEKGLTIDGSKNIVGEVH</sequence>
<name>A0ACB8KQN9_CITSI</name>
<reference evidence="2" key="1">
    <citation type="journal article" date="2023" name="Hortic. Res.">
        <title>A chromosome-level phased genome enabling allele-level studies in sweet orange: a case study on citrus Huanglongbing tolerance.</title>
        <authorList>
            <person name="Wu B."/>
            <person name="Yu Q."/>
            <person name="Deng Z."/>
            <person name="Duan Y."/>
            <person name="Luo F."/>
            <person name="Gmitter F. Jr."/>
        </authorList>
    </citation>
    <scope>NUCLEOTIDE SEQUENCE [LARGE SCALE GENOMIC DNA]</scope>
    <source>
        <strain evidence="2">cv. Valencia</strain>
    </source>
</reference>
<accession>A0ACB8KQN9</accession>
<evidence type="ECO:0000313" key="2">
    <source>
        <dbReference type="Proteomes" id="UP000829398"/>
    </source>
</evidence>
<dbReference type="EMBL" id="CM039174">
    <property type="protein sequence ID" value="KAH9756658.1"/>
    <property type="molecule type" value="Genomic_DNA"/>
</dbReference>
<evidence type="ECO:0000313" key="1">
    <source>
        <dbReference type="EMBL" id="KAH9756658.1"/>
    </source>
</evidence>
<organism evidence="1 2">
    <name type="scientific">Citrus sinensis</name>
    <name type="common">Sweet orange</name>
    <name type="synonym">Citrus aurantium var. sinensis</name>
    <dbReference type="NCBI Taxonomy" id="2711"/>
    <lineage>
        <taxon>Eukaryota</taxon>
        <taxon>Viridiplantae</taxon>
        <taxon>Streptophyta</taxon>
        <taxon>Embryophyta</taxon>
        <taxon>Tracheophyta</taxon>
        <taxon>Spermatophyta</taxon>
        <taxon>Magnoliopsida</taxon>
        <taxon>eudicotyledons</taxon>
        <taxon>Gunneridae</taxon>
        <taxon>Pentapetalae</taxon>
        <taxon>rosids</taxon>
        <taxon>malvids</taxon>
        <taxon>Sapindales</taxon>
        <taxon>Rutaceae</taxon>
        <taxon>Aurantioideae</taxon>
        <taxon>Citrus</taxon>
    </lineage>
</organism>
<comment type="caution">
    <text evidence="1">The sequence shown here is derived from an EMBL/GenBank/DDBJ whole genome shotgun (WGS) entry which is preliminary data.</text>
</comment>
<dbReference type="Proteomes" id="UP000829398">
    <property type="component" value="Chromosome 5"/>
</dbReference>
<keyword evidence="2" id="KW-1185">Reference proteome</keyword>
<protein>
    <submittedName>
        <fullName evidence="1">CRAL-TRIO domain-containing protein</fullName>
    </submittedName>
</protein>
<proteinExistence type="predicted"/>
<gene>
    <name evidence="1" type="ORF">KPL71_016147</name>
</gene>